<evidence type="ECO:0000313" key="2">
    <source>
        <dbReference type="EMBL" id="CAK1547402.1"/>
    </source>
</evidence>
<name>A0AAV1JFH7_9NEOP</name>
<accession>A0AAV1JFH7</accession>
<evidence type="ECO:0000256" key="1">
    <source>
        <dbReference type="SAM" id="MobiDB-lite"/>
    </source>
</evidence>
<comment type="caution">
    <text evidence="2">The sequence shown here is derived from an EMBL/GenBank/DDBJ whole genome shotgun (WGS) entry which is preliminary data.</text>
</comment>
<evidence type="ECO:0000313" key="3">
    <source>
        <dbReference type="Proteomes" id="UP001497472"/>
    </source>
</evidence>
<keyword evidence="3" id="KW-1185">Reference proteome</keyword>
<feature type="compositionally biased region" description="Polar residues" evidence="1">
    <location>
        <begin position="1"/>
        <end position="19"/>
    </location>
</feature>
<dbReference type="Proteomes" id="UP001497472">
    <property type="component" value="Unassembled WGS sequence"/>
</dbReference>
<reference evidence="2 3" key="1">
    <citation type="submission" date="2023-11" db="EMBL/GenBank/DDBJ databases">
        <authorList>
            <person name="Okamura Y."/>
        </authorList>
    </citation>
    <scope>NUCLEOTIDE SEQUENCE [LARGE SCALE GENOMIC DNA]</scope>
</reference>
<feature type="region of interest" description="Disordered" evidence="1">
    <location>
        <begin position="1"/>
        <end position="20"/>
    </location>
</feature>
<dbReference type="AlphaFoldDB" id="A0AAV1JFH7"/>
<proteinExistence type="predicted"/>
<gene>
    <name evidence="2" type="ORF">LNINA_LOCUS6879</name>
</gene>
<dbReference type="EMBL" id="CAVLEF010000009">
    <property type="protein sequence ID" value="CAK1547402.1"/>
    <property type="molecule type" value="Genomic_DNA"/>
</dbReference>
<protein>
    <submittedName>
        <fullName evidence="2">Uncharacterized protein</fullName>
    </submittedName>
</protein>
<organism evidence="2 3">
    <name type="scientific">Leptosia nina</name>
    <dbReference type="NCBI Taxonomy" id="320188"/>
    <lineage>
        <taxon>Eukaryota</taxon>
        <taxon>Metazoa</taxon>
        <taxon>Ecdysozoa</taxon>
        <taxon>Arthropoda</taxon>
        <taxon>Hexapoda</taxon>
        <taxon>Insecta</taxon>
        <taxon>Pterygota</taxon>
        <taxon>Neoptera</taxon>
        <taxon>Endopterygota</taxon>
        <taxon>Lepidoptera</taxon>
        <taxon>Glossata</taxon>
        <taxon>Ditrysia</taxon>
        <taxon>Papilionoidea</taxon>
        <taxon>Pieridae</taxon>
        <taxon>Pierinae</taxon>
        <taxon>Leptosia</taxon>
    </lineage>
</organism>
<sequence length="209" mass="23922">MSLLRSSPNEPRSSSQPDLSTVLCKESKITTRKRRLPDHCECKQEVLDLRLEITRMSTLLEQFIATQKQTMDMMQNSISDISNDLSNKQSTSTLVLEQGVLQTQLVERRKNSHLETKLNVQHQLDRMNNIEIKGIPAKKSENLIELVARIGEVIGQPVLPRTMYQNSHFIEHKPIIVGFTRRYLKENFVATARSYKTLSTDQIGFNGTP</sequence>